<dbReference type="Proteomes" id="UP000018144">
    <property type="component" value="Unassembled WGS sequence"/>
</dbReference>
<organism evidence="1 2">
    <name type="scientific">Pyronema omphalodes (strain CBS 100304)</name>
    <name type="common">Pyronema confluens</name>
    <dbReference type="NCBI Taxonomy" id="1076935"/>
    <lineage>
        <taxon>Eukaryota</taxon>
        <taxon>Fungi</taxon>
        <taxon>Dikarya</taxon>
        <taxon>Ascomycota</taxon>
        <taxon>Pezizomycotina</taxon>
        <taxon>Pezizomycetes</taxon>
        <taxon>Pezizales</taxon>
        <taxon>Pyronemataceae</taxon>
        <taxon>Pyronema</taxon>
    </lineage>
</organism>
<name>U4KZI7_PYROM</name>
<dbReference type="AlphaFoldDB" id="U4KZI7"/>
<reference evidence="1 2" key="1">
    <citation type="journal article" date="2013" name="PLoS Genet.">
        <title>The genome and development-dependent transcriptomes of Pyronema confluens: a window into fungal evolution.</title>
        <authorList>
            <person name="Traeger S."/>
            <person name="Altegoer F."/>
            <person name="Freitag M."/>
            <person name="Gabaldon T."/>
            <person name="Kempken F."/>
            <person name="Kumar A."/>
            <person name="Marcet-Houben M."/>
            <person name="Poggeler S."/>
            <person name="Stajich J.E."/>
            <person name="Nowrousian M."/>
        </authorList>
    </citation>
    <scope>NUCLEOTIDE SEQUENCE [LARGE SCALE GENOMIC DNA]</scope>
    <source>
        <strain evidence="2">CBS 100304</strain>
        <tissue evidence="1">Vegetative mycelium</tissue>
    </source>
</reference>
<evidence type="ECO:0000313" key="1">
    <source>
        <dbReference type="EMBL" id="CCX07605.1"/>
    </source>
</evidence>
<evidence type="ECO:0000313" key="2">
    <source>
        <dbReference type="Proteomes" id="UP000018144"/>
    </source>
</evidence>
<proteinExistence type="predicted"/>
<keyword evidence="2" id="KW-1185">Reference proteome</keyword>
<sequence>MRELRELPSLLRGLLVRELASPPSVTPVSPNVLRVETGACRLMLASEFAHPSPHSCGGSFHNWAKLATGSARESIAAAMFSLGLGTVSSETDFSSCMIISHIYSNGASLLKQIE</sequence>
<gene>
    <name evidence="1" type="ORF">PCON_07194</name>
</gene>
<accession>U4KZI7</accession>
<dbReference type="EMBL" id="HF935357">
    <property type="protein sequence ID" value="CCX07605.1"/>
    <property type="molecule type" value="Genomic_DNA"/>
</dbReference>
<protein>
    <submittedName>
        <fullName evidence="1">Uncharacterized protein</fullName>
    </submittedName>
</protein>